<gene>
    <name evidence="1" type="primary">CEF1</name>
    <name evidence="1" type="ORF">LPJ66_000522</name>
</gene>
<sequence>MIFGVSFQMKTEDVSALDRSLRQLWFLMKQPSESFGHFVDIARSPQFVEFNRNLGTVTVNAVNTHTAAAVSIADWIEKEVSEFGRAAFLFNTDFGEEMRPAVFKLCWAPIGDAQENVIYMTLLANKVEGVPKIYSSGVISQDILGYQLVYLVMEHCGDSLGTVFEDCGQNVSNFNQLRSVATDAIQQVCSCLLQAKKAGVLHCDILPDNIMVRNGNVFVVGWGHACVLRDSVMSNNMRDFILRMGGSFKPLQNNNKYNGKVTYANCFRSMRILIGHTYRSVMDDFESLFYVVVRCFSCVGTGNFDYRAGLLKRFCALGKDGKRQKVLVRAEEMTGFEKLFFQQVDMINDHETRVGYYEYPEVSMKSLGGVWKNTEDEILKAAVMKYGKTQWARISSLLVRKTPKQCKARWYEWLDPSIKKTEWSKEEDEKLLHLAKLMPTQWRTIAPIIGRAPAQCLERYQRLLDEAESRAAGQEDLGLRGSDAQEARKLRPGEIDPNPESKAARPDPVDMDEDEKDMLSEARARLANTMGKKAKRKARERQLEEARRLAALQKRRELKAAGVELKPMKAKKGNKAHLDYNVEIPYEKKPMPGFYDTTEELDKKDKPAEDALKGRFLETLEAKGRTQREEDARTEAKRKREKRGPIKFVSAAGAKGDDAAREREEAEQVAKRARLVLPAPQVTDSDLEAIAKLGQQSALARELVGNGQADALLGDYTQNSAAAATAAATAARTPAVQGNRIMAEALAQRMAANQATPLLLGAKAGGDATVVFKSETFTADVAGPMATPNPLAASLAARTGSSVAVRDELGLNTPAHDMGATLRERKTAGRGLREQLAQRLSALPKPRNEIEIAIPDAPQPPSSALAPGADIVEDQADVERRMEKMRILGAEEERMRRSQCVQRGLPRPTALPVNPQDAVGSLAAASGAEAEAVAMIGREMCQLIAHDAQHFPEAGVAILRPPPGLQISPLDDIAADEIALARALIVAETSPAAADASADDSVWRAAEQRHTWVGSGFVPTTDVSPAQRIDKHRTDLDSRRSTMAALAGRAAKVEKRLGVVLGGYQARSKAIAEKIGCAYEGFERAQMDARAFAALHAAEQATVPGRLQRSQEEVEQIEARERMLQTEYQALVERRNALL</sequence>
<protein>
    <submittedName>
        <fullName evidence="1">Pre-mRNA-splicing factor cef1</fullName>
    </submittedName>
</protein>
<dbReference type="EMBL" id="JANBPG010000015">
    <property type="protein sequence ID" value="KAJ1901793.1"/>
    <property type="molecule type" value="Genomic_DNA"/>
</dbReference>
<keyword evidence="2" id="KW-1185">Reference proteome</keyword>
<proteinExistence type="predicted"/>
<evidence type="ECO:0000313" key="1">
    <source>
        <dbReference type="EMBL" id="KAJ1901793.1"/>
    </source>
</evidence>
<accession>A0ACC1IVW6</accession>
<evidence type="ECO:0000313" key="2">
    <source>
        <dbReference type="Proteomes" id="UP001150581"/>
    </source>
</evidence>
<name>A0ACC1IVW6_9FUNG</name>
<comment type="caution">
    <text evidence="1">The sequence shown here is derived from an EMBL/GenBank/DDBJ whole genome shotgun (WGS) entry which is preliminary data.</text>
</comment>
<organism evidence="1 2">
    <name type="scientific">Kickxella alabastrina</name>
    <dbReference type="NCBI Taxonomy" id="61397"/>
    <lineage>
        <taxon>Eukaryota</taxon>
        <taxon>Fungi</taxon>
        <taxon>Fungi incertae sedis</taxon>
        <taxon>Zoopagomycota</taxon>
        <taxon>Kickxellomycotina</taxon>
        <taxon>Kickxellomycetes</taxon>
        <taxon>Kickxellales</taxon>
        <taxon>Kickxellaceae</taxon>
        <taxon>Kickxella</taxon>
    </lineage>
</organism>
<dbReference type="Proteomes" id="UP001150581">
    <property type="component" value="Unassembled WGS sequence"/>
</dbReference>
<reference evidence="1" key="1">
    <citation type="submission" date="2022-07" db="EMBL/GenBank/DDBJ databases">
        <title>Phylogenomic reconstructions and comparative analyses of Kickxellomycotina fungi.</title>
        <authorList>
            <person name="Reynolds N.K."/>
            <person name="Stajich J.E."/>
            <person name="Barry K."/>
            <person name="Grigoriev I.V."/>
            <person name="Crous P."/>
            <person name="Smith M.E."/>
        </authorList>
    </citation>
    <scope>NUCLEOTIDE SEQUENCE</scope>
    <source>
        <strain evidence="1">Benny 63K</strain>
    </source>
</reference>